<feature type="region of interest" description="Disordered" evidence="1">
    <location>
        <begin position="214"/>
        <end position="243"/>
    </location>
</feature>
<feature type="chain" id="PRO_5042945568" evidence="2">
    <location>
        <begin position="21"/>
        <end position="343"/>
    </location>
</feature>
<sequence length="343" mass="37247">MATAFGVFTGILTVLGFIQSNIPDRPNQYETKFRIHVALDNARGGPTNAGGDAPDIRVWNQAGQFLGGAYDPGKVSSGSFRDVTVRLSQPNQPTYALFTGNDDAICIAYITNSWADGQKYAWVGNWADSSSCRQSWYYSNIVLDGKSLNCAWIDRNGDLPKTAFQTHIHEFADVSANKGKGVSYYCAGNPSLKWYEHWEPNSISYWVTPRKRGVEGRDDAGSGSEPQTAVAVGPVKPGSENRRTLAGARPAFNETRLVRSSRPEHSAVTLCESDSSAGPDLVSLHEGKFCDMTTREILPLCASGIAGDCFDDSVKSLRVRGGAISGREVAVDKEYSEVLEWGA</sequence>
<dbReference type="EMBL" id="MU856895">
    <property type="protein sequence ID" value="KAK4155121.1"/>
    <property type="molecule type" value="Genomic_DNA"/>
</dbReference>
<evidence type="ECO:0000313" key="3">
    <source>
        <dbReference type="EMBL" id="KAK4155121.1"/>
    </source>
</evidence>
<gene>
    <name evidence="3" type="ORF">C8A00DRAFT_32114</name>
</gene>
<evidence type="ECO:0000256" key="1">
    <source>
        <dbReference type="SAM" id="MobiDB-lite"/>
    </source>
</evidence>
<reference evidence="3" key="1">
    <citation type="journal article" date="2023" name="Mol. Phylogenet. Evol.">
        <title>Genome-scale phylogeny and comparative genomics of the fungal order Sordariales.</title>
        <authorList>
            <person name="Hensen N."/>
            <person name="Bonometti L."/>
            <person name="Westerberg I."/>
            <person name="Brannstrom I.O."/>
            <person name="Guillou S."/>
            <person name="Cros-Aarteil S."/>
            <person name="Calhoun S."/>
            <person name="Haridas S."/>
            <person name="Kuo A."/>
            <person name="Mondo S."/>
            <person name="Pangilinan J."/>
            <person name="Riley R."/>
            <person name="LaButti K."/>
            <person name="Andreopoulos B."/>
            <person name="Lipzen A."/>
            <person name="Chen C."/>
            <person name="Yan M."/>
            <person name="Daum C."/>
            <person name="Ng V."/>
            <person name="Clum A."/>
            <person name="Steindorff A."/>
            <person name="Ohm R.A."/>
            <person name="Martin F."/>
            <person name="Silar P."/>
            <person name="Natvig D.O."/>
            <person name="Lalanne C."/>
            <person name="Gautier V."/>
            <person name="Ament-Velasquez S.L."/>
            <person name="Kruys A."/>
            <person name="Hutchinson M.I."/>
            <person name="Powell A.J."/>
            <person name="Barry K."/>
            <person name="Miller A.N."/>
            <person name="Grigoriev I.V."/>
            <person name="Debuchy R."/>
            <person name="Gladieux P."/>
            <person name="Hiltunen Thoren M."/>
            <person name="Johannesson H."/>
        </authorList>
    </citation>
    <scope>NUCLEOTIDE SEQUENCE</scope>
    <source>
        <strain evidence="3">CBS 538.74</strain>
    </source>
</reference>
<organism evidence="3 4">
    <name type="scientific">Chaetomidium leptoderma</name>
    <dbReference type="NCBI Taxonomy" id="669021"/>
    <lineage>
        <taxon>Eukaryota</taxon>
        <taxon>Fungi</taxon>
        <taxon>Dikarya</taxon>
        <taxon>Ascomycota</taxon>
        <taxon>Pezizomycotina</taxon>
        <taxon>Sordariomycetes</taxon>
        <taxon>Sordariomycetidae</taxon>
        <taxon>Sordariales</taxon>
        <taxon>Chaetomiaceae</taxon>
        <taxon>Chaetomidium</taxon>
    </lineage>
</organism>
<keyword evidence="4" id="KW-1185">Reference proteome</keyword>
<comment type="caution">
    <text evidence="3">The sequence shown here is derived from an EMBL/GenBank/DDBJ whole genome shotgun (WGS) entry which is preliminary data.</text>
</comment>
<evidence type="ECO:0000313" key="4">
    <source>
        <dbReference type="Proteomes" id="UP001302745"/>
    </source>
</evidence>
<dbReference type="Proteomes" id="UP001302745">
    <property type="component" value="Unassembled WGS sequence"/>
</dbReference>
<name>A0AAN6ZZX4_9PEZI</name>
<reference evidence="3" key="2">
    <citation type="submission" date="2023-05" db="EMBL/GenBank/DDBJ databases">
        <authorList>
            <consortium name="Lawrence Berkeley National Laboratory"/>
            <person name="Steindorff A."/>
            <person name="Hensen N."/>
            <person name="Bonometti L."/>
            <person name="Westerberg I."/>
            <person name="Brannstrom I.O."/>
            <person name="Guillou S."/>
            <person name="Cros-Aarteil S."/>
            <person name="Calhoun S."/>
            <person name="Haridas S."/>
            <person name="Kuo A."/>
            <person name="Mondo S."/>
            <person name="Pangilinan J."/>
            <person name="Riley R."/>
            <person name="Labutti K."/>
            <person name="Andreopoulos B."/>
            <person name="Lipzen A."/>
            <person name="Chen C."/>
            <person name="Yanf M."/>
            <person name="Daum C."/>
            <person name="Ng V."/>
            <person name="Clum A."/>
            <person name="Ohm R."/>
            <person name="Martin F."/>
            <person name="Silar P."/>
            <person name="Natvig D."/>
            <person name="Lalanne C."/>
            <person name="Gautier V."/>
            <person name="Ament-Velasquez S.L."/>
            <person name="Kruys A."/>
            <person name="Hutchinson M.I."/>
            <person name="Powell A.J."/>
            <person name="Barry K."/>
            <person name="Miller A.N."/>
            <person name="Grigoriev I.V."/>
            <person name="Debuchy R."/>
            <person name="Gladieux P."/>
            <person name="Thoren M.H."/>
            <person name="Johannesson H."/>
        </authorList>
    </citation>
    <scope>NUCLEOTIDE SEQUENCE</scope>
    <source>
        <strain evidence="3">CBS 538.74</strain>
    </source>
</reference>
<evidence type="ECO:0000256" key="2">
    <source>
        <dbReference type="SAM" id="SignalP"/>
    </source>
</evidence>
<proteinExistence type="predicted"/>
<accession>A0AAN6ZZX4</accession>
<dbReference type="AlphaFoldDB" id="A0AAN6ZZX4"/>
<protein>
    <submittedName>
        <fullName evidence="3">Uncharacterized protein</fullName>
    </submittedName>
</protein>
<feature type="signal peptide" evidence="2">
    <location>
        <begin position="1"/>
        <end position="20"/>
    </location>
</feature>
<keyword evidence="2" id="KW-0732">Signal</keyword>